<accession>A0ABN0PG59</accession>
<comment type="caution">
    <text evidence="3">The sequence shown here is derived from an EMBL/GenBank/DDBJ whole genome shotgun (WGS) entry which is preliminary data.</text>
</comment>
<dbReference type="RefSeq" id="WP_023014789.1">
    <property type="nucleotide sequence ID" value="NZ_AXDY01000001.1"/>
</dbReference>
<dbReference type="Proteomes" id="UP000017131">
    <property type="component" value="Unassembled WGS sequence"/>
</dbReference>
<dbReference type="PANTHER" id="PTHR43581">
    <property type="entry name" value="ATP/GTP PHOSPHATASE"/>
    <property type="match status" value="1"/>
</dbReference>
<dbReference type="Gene3D" id="3.40.50.300">
    <property type="entry name" value="P-loop containing nucleotide triphosphate hydrolases"/>
    <property type="match status" value="2"/>
</dbReference>
<dbReference type="InterPro" id="IPR041685">
    <property type="entry name" value="AAA_GajA/Old/RecF-like"/>
</dbReference>
<sequence length="517" mass="60217">MKINKVIIRGFKKFSEIEIEFNDDYSVLIGDNESGKSTILSAIDIVLNQMFFQRNESSLSRYINKEMANYFFNNPSVDTLPSIEIELFIDMQRIPKEAMFNGLHYSNHNNQLETGIKFKYEFNREFQNQIDLIDFASHKILPIEFYNASWTTFQGKSYVRKMMPLKFIHLDNSTRKNDLFGNYAKNIYESKVTEQDSMYLSADFNKVLSRFVDNHIKELSINDGKNIGFDANKTEISRILDIYENEISLKDMGKGKENIVRTELAISNNLFDLILIDEPESHLSYTNTRKLVEEIKAVSNAQIIIASHSSLIVSRLNLKNTLFVSGNNISSLQSLSDDTNNYFKKSDNLDILRFIVAEKVILVEGTAEYIVIPAIYKKIFNEDLEKDNIDIISMGSISYKRYFEVNSNLKGKKVLVFTDNDKKEDNNFEETSHFKVFTDASIENWTLEVAFYNINKKFFDEEYKEKRTVPTYNNESMELAKAHMLKNKTENALVIEEKIDEITIPEYIREGLKWIRE</sequence>
<dbReference type="PANTHER" id="PTHR43581:SF4">
    <property type="entry name" value="ATP_GTP PHOSPHATASE"/>
    <property type="match status" value="1"/>
</dbReference>
<dbReference type="CDD" id="cd01026">
    <property type="entry name" value="TOPRIM_OLD"/>
    <property type="match status" value="1"/>
</dbReference>
<feature type="domain" description="Endonuclease GajA/Old nuclease/RecF-like AAA" evidence="1">
    <location>
        <begin position="1"/>
        <end position="313"/>
    </location>
</feature>
<proteinExistence type="predicted"/>
<reference evidence="3 4" key="1">
    <citation type="journal article" date="2013" name="Genome Announc.">
        <title>Draft Genome Sequence of Staphylococcus simulans UMC-CNS-990, Isolated from a Case of Chronic Bovine Mastitis.</title>
        <authorList>
            <person name="Calcutt M.J."/>
            <person name="Foecking M.F."/>
            <person name="Hsieh H.Y."/>
            <person name="Perry J."/>
            <person name="Stewart G.C."/>
            <person name="Middleton J.R."/>
        </authorList>
    </citation>
    <scope>NUCLEOTIDE SEQUENCE [LARGE SCALE GENOMIC DNA]</scope>
    <source>
        <strain evidence="3 4">UMC-CNS-990</strain>
    </source>
</reference>
<dbReference type="InterPro" id="IPR034139">
    <property type="entry name" value="TOPRIM_OLD"/>
</dbReference>
<name>A0ABN0PG59_STASI</name>
<dbReference type="SUPFAM" id="SSF52540">
    <property type="entry name" value="P-loop containing nucleoside triphosphate hydrolases"/>
    <property type="match status" value="1"/>
</dbReference>
<dbReference type="Pfam" id="PF13175">
    <property type="entry name" value="AAA_15"/>
    <property type="match status" value="1"/>
</dbReference>
<dbReference type="EMBL" id="AXDY01000001">
    <property type="protein sequence ID" value="ERS94594.1"/>
    <property type="molecule type" value="Genomic_DNA"/>
</dbReference>
<evidence type="ECO:0000259" key="1">
    <source>
        <dbReference type="Pfam" id="PF13175"/>
    </source>
</evidence>
<dbReference type="CDD" id="cd00267">
    <property type="entry name" value="ABC_ATPase"/>
    <property type="match status" value="1"/>
</dbReference>
<organism evidence="3 4">
    <name type="scientific">Staphylococcus simulans UMC-CNS-990</name>
    <dbReference type="NCBI Taxonomy" id="1405498"/>
    <lineage>
        <taxon>Bacteria</taxon>
        <taxon>Bacillati</taxon>
        <taxon>Bacillota</taxon>
        <taxon>Bacilli</taxon>
        <taxon>Bacillales</taxon>
        <taxon>Staphylococcaceae</taxon>
        <taxon>Staphylococcus</taxon>
    </lineage>
</organism>
<evidence type="ECO:0000313" key="3">
    <source>
        <dbReference type="EMBL" id="ERS94594.1"/>
    </source>
</evidence>
<evidence type="ECO:0000259" key="2">
    <source>
        <dbReference type="Pfam" id="PF20469"/>
    </source>
</evidence>
<dbReference type="InterPro" id="IPR027417">
    <property type="entry name" value="P-loop_NTPase"/>
</dbReference>
<feature type="domain" description="OLD protein-like TOPRIM" evidence="2">
    <location>
        <begin position="357"/>
        <end position="421"/>
    </location>
</feature>
<evidence type="ECO:0008006" key="5">
    <source>
        <dbReference type="Google" id="ProtNLM"/>
    </source>
</evidence>
<keyword evidence="4" id="KW-1185">Reference proteome</keyword>
<dbReference type="Pfam" id="PF20469">
    <property type="entry name" value="OLD-like_TOPRIM"/>
    <property type="match status" value="1"/>
</dbReference>
<gene>
    <name evidence="3" type="ORF">SSIM_00440</name>
</gene>
<protein>
    <recommendedName>
        <fullName evidence="5">ATP-dependent endonuclease</fullName>
    </recommendedName>
</protein>
<dbReference type="InterPro" id="IPR051396">
    <property type="entry name" value="Bact_Antivir_Def_Nuclease"/>
</dbReference>
<evidence type="ECO:0000313" key="4">
    <source>
        <dbReference type="Proteomes" id="UP000017131"/>
    </source>
</evidence>